<dbReference type="SUPFAM" id="SSF53756">
    <property type="entry name" value="UDP-Glycosyltransferase/glycogen phosphorylase"/>
    <property type="match status" value="1"/>
</dbReference>
<gene>
    <name evidence="3" type="ORF">W5A_13105</name>
</gene>
<keyword evidence="4" id="KW-1185">Reference proteome</keyword>
<dbReference type="InterPro" id="IPR001296">
    <property type="entry name" value="Glyco_trans_1"/>
</dbReference>
<dbReference type="Gene3D" id="3.40.50.2000">
    <property type="entry name" value="Glycogen Phosphorylase B"/>
    <property type="match status" value="2"/>
</dbReference>
<dbReference type="OrthoDB" id="9811239at2"/>
<organism evidence="3 4">
    <name type="scientific">Imtechella halotolerans K1</name>
    <dbReference type="NCBI Taxonomy" id="946077"/>
    <lineage>
        <taxon>Bacteria</taxon>
        <taxon>Pseudomonadati</taxon>
        <taxon>Bacteroidota</taxon>
        <taxon>Flavobacteriia</taxon>
        <taxon>Flavobacteriales</taxon>
        <taxon>Flavobacteriaceae</taxon>
        <taxon>Imtechella</taxon>
    </lineage>
</organism>
<accession>I0W6J2</accession>
<dbReference type="RefSeq" id="WP_008241404.1">
    <property type="nucleotide sequence ID" value="NZ_AJJU01000038.1"/>
</dbReference>
<protein>
    <submittedName>
        <fullName evidence="3">Group 1 glycosyl transferase</fullName>
    </submittedName>
</protein>
<dbReference type="EMBL" id="AJJU01000038">
    <property type="protein sequence ID" value="EID72008.1"/>
    <property type="molecule type" value="Genomic_DNA"/>
</dbReference>
<keyword evidence="3" id="KW-0808">Transferase</keyword>
<dbReference type="Pfam" id="PF00534">
    <property type="entry name" value="Glycos_transf_1"/>
    <property type="match status" value="1"/>
</dbReference>
<proteinExistence type="predicted"/>
<dbReference type="PANTHER" id="PTHR12526">
    <property type="entry name" value="GLYCOSYLTRANSFERASE"/>
    <property type="match status" value="1"/>
</dbReference>
<dbReference type="AlphaFoldDB" id="I0W6J2"/>
<feature type="domain" description="Glycosyltransferase subfamily 4-like N-terminal" evidence="2">
    <location>
        <begin position="14"/>
        <end position="175"/>
    </location>
</feature>
<evidence type="ECO:0000313" key="3">
    <source>
        <dbReference type="EMBL" id="EID72008.1"/>
    </source>
</evidence>
<dbReference type="PANTHER" id="PTHR12526:SF630">
    <property type="entry name" value="GLYCOSYLTRANSFERASE"/>
    <property type="match status" value="1"/>
</dbReference>
<dbReference type="Proteomes" id="UP000005938">
    <property type="component" value="Unassembled WGS sequence"/>
</dbReference>
<dbReference type="Pfam" id="PF13439">
    <property type="entry name" value="Glyco_transf_4"/>
    <property type="match status" value="1"/>
</dbReference>
<evidence type="ECO:0000259" key="2">
    <source>
        <dbReference type="Pfam" id="PF13439"/>
    </source>
</evidence>
<comment type="caution">
    <text evidence="3">The sequence shown here is derived from an EMBL/GenBank/DDBJ whole genome shotgun (WGS) entry which is preliminary data.</text>
</comment>
<sequence length="361" mass="41836">MKKVVFFITGLNSGGIENYLLRFLKFKASSFSEVVVYCKGGKGGHLENEYLEIPNVQIIKNNIGYFNILNYLNLLYFFKRGNYDVVCDFTGNFSGLILYCAKLSKIDKRIVFYRGSSNRFKETALRLFYNRIVRKLAYKYATSILSNSQSAFDFFYKKKMQDSRFQVIYNGVNPSLIIHINKNLRKEFAIPDNSFVVGHTGRFNNAKNHSIIIQVAEKLINKYPDIYFILCGTGVEVGLKAKVKNLNLDKNVKLFDNRRDIPMFLNTMDVYFFPSITEGQPNSLIEAMIMGLPFVASNISSIQETVGESENLYDPNDINGFFLAIEEFYMKKVSRDLMLRERTIAKFDYIKLFNQFYRSLE</sequence>
<dbReference type="STRING" id="946077.W5A_13105"/>
<dbReference type="eggNOG" id="COG0438">
    <property type="taxonomic scope" value="Bacteria"/>
</dbReference>
<name>I0W6J2_9FLAO</name>
<dbReference type="GO" id="GO:0016757">
    <property type="term" value="F:glycosyltransferase activity"/>
    <property type="evidence" value="ECO:0007669"/>
    <property type="project" value="UniProtKB-ARBA"/>
</dbReference>
<reference evidence="3 4" key="1">
    <citation type="journal article" date="2012" name="J. Bacteriol.">
        <title>Genome Sequence of the Halotolerant Bacterium Imtechella halotolerans K1T.</title>
        <authorList>
            <person name="Kumar S."/>
            <person name="Vikram S."/>
            <person name="Subramanian S."/>
            <person name="Raghava G.P."/>
            <person name="Pinnaka A.K."/>
        </authorList>
    </citation>
    <scope>NUCLEOTIDE SEQUENCE [LARGE SCALE GENOMIC DNA]</scope>
    <source>
        <strain evidence="3 4">K1</strain>
    </source>
</reference>
<dbReference type="InterPro" id="IPR028098">
    <property type="entry name" value="Glyco_trans_4-like_N"/>
</dbReference>
<evidence type="ECO:0000259" key="1">
    <source>
        <dbReference type="Pfam" id="PF00534"/>
    </source>
</evidence>
<feature type="domain" description="Glycosyl transferase family 1" evidence="1">
    <location>
        <begin position="182"/>
        <end position="332"/>
    </location>
</feature>
<evidence type="ECO:0000313" key="4">
    <source>
        <dbReference type="Proteomes" id="UP000005938"/>
    </source>
</evidence>